<protein>
    <recommendedName>
        <fullName evidence="11">Protein kinase domain-containing protein</fullName>
    </recommendedName>
</protein>
<feature type="cross-link" description="Glycyl lysine isopeptide (Lys-Gly) (interchain with G-Cter in SUMO2)" evidence="8">
    <location>
        <position position="490"/>
    </location>
</feature>
<comment type="caution">
    <text evidence="12">The sequence shown here is derived from an EMBL/GenBank/DDBJ whole genome shotgun (WGS) entry which is preliminary data.</text>
</comment>
<keyword evidence="1" id="KW-0723">Serine/threonine-protein kinase</keyword>
<evidence type="ECO:0000313" key="12">
    <source>
        <dbReference type="EMBL" id="RHY23600.1"/>
    </source>
</evidence>
<dbReference type="InterPro" id="IPR030616">
    <property type="entry name" value="Aur-like"/>
</dbReference>
<dbReference type="SUPFAM" id="SSF56112">
    <property type="entry name" value="Protein kinase-like (PK-like)"/>
    <property type="match status" value="1"/>
</dbReference>
<dbReference type="PANTHER" id="PTHR24350">
    <property type="entry name" value="SERINE/THREONINE-PROTEIN KINASE IAL-RELATED"/>
    <property type="match status" value="1"/>
</dbReference>
<dbReference type="AlphaFoldDB" id="A0A418AJQ8"/>
<feature type="domain" description="Protein kinase" evidence="11">
    <location>
        <begin position="368"/>
        <end position="635"/>
    </location>
</feature>
<evidence type="ECO:0000256" key="7">
    <source>
        <dbReference type="PIRSR" id="PIRSR630616-2"/>
    </source>
</evidence>
<feature type="binding site" evidence="7">
    <location>
        <position position="510"/>
    </location>
    <ligand>
        <name>ATP</name>
        <dbReference type="ChEBI" id="CHEBI:30616"/>
    </ligand>
</feature>
<keyword evidence="4" id="KW-0418">Kinase</keyword>
<evidence type="ECO:0000256" key="8">
    <source>
        <dbReference type="PIRSR" id="PIRSR630616-3"/>
    </source>
</evidence>
<dbReference type="InterPro" id="IPR011009">
    <property type="entry name" value="Kinase-like_dom_sf"/>
</dbReference>
<dbReference type="GO" id="GO:0005524">
    <property type="term" value="F:ATP binding"/>
    <property type="evidence" value="ECO:0007669"/>
    <property type="project" value="UniProtKB-UniRule"/>
</dbReference>
<dbReference type="VEuPathDB" id="FungiDB:H310_10129"/>
<proteinExistence type="predicted"/>
<sequence>MARKTVFVEMAVRDIRGTKRLIVVKSTEPAKLTFASTDGIDALDVIEQYHIKKLNSTFMPFITRGQLLARVQDSGRKHYRPVLDLQHVKDNATLIYHPCTEMQAELEKNKCLTPAIAKSPPREMNHTPTKTLKRKDRTMSDDRLRAFMQLNSSSGSYGFDPTESSRGSADDLSDDDLIDSHGQFMKPKLAKSSSKIRDVHNSPMASTSSRQALPQVDMLSRNFAQLEMPVDSSDDEAVALSEIDNTDIFMTYHPRRHGVPAIPDTVHDDVFVTSSSRPSINSPSYCDSSQSTSPCCLYGGSCKSRPSLESTARTSRPSSDFSMSDVTLGSFDETMSYFSSPSFSYRDSVRSSSSGMTINVRSDFDSCYVLGHQLGKGTYSTVYEACSRSSMSEKVAVKVIDKVDVHEPRFLFREIDIMTSIHHSGIVELFDVFETADHLYLVLELAGRELFSYIDEHGPLSEAQAHGLIRNLLRTVLYLHERGIVHRDIKPENILLARSGNDATTIKLSDFGIARRLHGSSTPHTIQEDTALHSTTPRERFVRAHTQCGTRDYIAPEVMSGKGYGLEADMWSVGVVLYVIMSGYAPSFTPNHDLVFNESCWDAVSAGAKDLMGRLLVRNPETRMTAAEALQHPWLISH</sequence>
<dbReference type="InterPro" id="IPR017441">
    <property type="entry name" value="Protein_kinase_ATP_BS"/>
</dbReference>
<dbReference type="Pfam" id="PF00069">
    <property type="entry name" value="Pkinase"/>
    <property type="match status" value="1"/>
</dbReference>
<dbReference type="CDD" id="cd05117">
    <property type="entry name" value="STKc_CAMK"/>
    <property type="match status" value="1"/>
</dbReference>
<evidence type="ECO:0000256" key="5">
    <source>
        <dbReference type="ARBA" id="ARBA00022840"/>
    </source>
</evidence>
<feature type="active site" description="Proton acceptor" evidence="6">
    <location>
        <position position="488"/>
    </location>
</feature>
<dbReference type="FunFam" id="1.10.510.10:FF:000571">
    <property type="entry name" value="Maternal embryonic leucine zipper kinase"/>
    <property type="match status" value="1"/>
</dbReference>
<keyword evidence="3 7" id="KW-0547">Nucleotide-binding</keyword>
<dbReference type="SMART" id="SM00220">
    <property type="entry name" value="S_TKc"/>
    <property type="match status" value="1"/>
</dbReference>
<dbReference type="Proteomes" id="UP000285060">
    <property type="component" value="Unassembled WGS sequence"/>
</dbReference>
<feature type="region of interest" description="Disordered" evidence="10">
    <location>
        <begin position="117"/>
        <end position="136"/>
    </location>
</feature>
<accession>A0A418AJQ8</accession>
<dbReference type="PROSITE" id="PS00107">
    <property type="entry name" value="PROTEIN_KINASE_ATP"/>
    <property type="match status" value="1"/>
</dbReference>
<gene>
    <name evidence="12" type="ORF">DYB32_009117</name>
</gene>
<evidence type="ECO:0000259" key="11">
    <source>
        <dbReference type="PROSITE" id="PS50011"/>
    </source>
</evidence>
<keyword evidence="5 7" id="KW-0067">ATP-binding</keyword>
<evidence type="ECO:0000256" key="3">
    <source>
        <dbReference type="ARBA" id="ARBA00022741"/>
    </source>
</evidence>
<dbReference type="PROSITE" id="PS50011">
    <property type="entry name" value="PROTEIN_KINASE_DOM"/>
    <property type="match status" value="1"/>
</dbReference>
<name>A0A418AJQ8_9STRA</name>
<feature type="binding site" evidence="7">
    <location>
        <begin position="492"/>
        <end position="493"/>
    </location>
    <ligand>
        <name>ATP</name>
        <dbReference type="ChEBI" id="CHEBI:30616"/>
    </ligand>
</feature>
<evidence type="ECO:0000313" key="13">
    <source>
        <dbReference type="Proteomes" id="UP000285060"/>
    </source>
</evidence>
<organism evidence="12 13">
    <name type="scientific">Aphanomyces invadans</name>
    <dbReference type="NCBI Taxonomy" id="157072"/>
    <lineage>
        <taxon>Eukaryota</taxon>
        <taxon>Sar</taxon>
        <taxon>Stramenopiles</taxon>
        <taxon>Oomycota</taxon>
        <taxon>Saprolegniomycetes</taxon>
        <taxon>Saprolegniales</taxon>
        <taxon>Verrucalvaceae</taxon>
        <taxon>Aphanomyces</taxon>
    </lineage>
</organism>
<evidence type="ECO:0000256" key="2">
    <source>
        <dbReference type="ARBA" id="ARBA00022679"/>
    </source>
</evidence>
<dbReference type="PROSITE" id="PS00108">
    <property type="entry name" value="PROTEIN_KINASE_ST"/>
    <property type="match status" value="1"/>
</dbReference>
<evidence type="ECO:0000256" key="4">
    <source>
        <dbReference type="ARBA" id="ARBA00022777"/>
    </source>
</evidence>
<dbReference type="Gene3D" id="1.10.510.10">
    <property type="entry name" value="Transferase(Phosphotransferase) domain 1"/>
    <property type="match status" value="1"/>
</dbReference>
<feature type="region of interest" description="Disordered" evidence="10">
    <location>
        <begin position="187"/>
        <end position="211"/>
    </location>
</feature>
<evidence type="ECO:0000256" key="6">
    <source>
        <dbReference type="PIRSR" id="PIRSR630616-1"/>
    </source>
</evidence>
<dbReference type="GO" id="GO:0004674">
    <property type="term" value="F:protein serine/threonine kinase activity"/>
    <property type="evidence" value="ECO:0007669"/>
    <property type="project" value="UniProtKB-KW"/>
</dbReference>
<keyword evidence="13" id="KW-1185">Reference proteome</keyword>
<evidence type="ECO:0000256" key="9">
    <source>
        <dbReference type="PROSITE-ProRule" id="PRU10141"/>
    </source>
</evidence>
<feature type="region of interest" description="Disordered" evidence="10">
    <location>
        <begin position="153"/>
        <end position="172"/>
    </location>
</feature>
<dbReference type="InterPro" id="IPR008271">
    <property type="entry name" value="Ser/Thr_kinase_AS"/>
</dbReference>
<dbReference type="InterPro" id="IPR000719">
    <property type="entry name" value="Prot_kinase_dom"/>
</dbReference>
<evidence type="ECO:0000256" key="1">
    <source>
        <dbReference type="ARBA" id="ARBA00022527"/>
    </source>
</evidence>
<feature type="binding site" evidence="7">
    <location>
        <begin position="444"/>
        <end position="446"/>
    </location>
    <ligand>
        <name>ATP</name>
        <dbReference type="ChEBI" id="CHEBI:30616"/>
    </ligand>
</feature>
<keyword evidence="2" id="KW-0808">Transferase</keyword>
<feature type="binding site" evidence="7 9">
    <location>
        <position position="398"/>
    </location>
    <ligand>
        <name>ATP</name>
        <dbReference type="ChEBI" id="CHEBI:30616"/>
    </ligand>
</feature>
<dbReference type="EMBL" id="QUSY01001785">
    <property type="protein sequence ID" value="RHY23600.1"/>
    <property type="molecule type" value="Genomic_DNA"/>
</dbReference>
<evidence type="ECO:0000256" key="10">
    <source>
        <dbReference type="SAM" id="MobiDB-lite"/>
    </source>
</evidence>
<reference evidence="12 13" key="1">
    <citation type="submission" date="2018-08" db="EMBL/GenBank/DDBJ databases">
        <title>Aphanomyces genome sequencing and annotation.</title>
        <authorList>
            <person name="Minardi D."/>
            <person name="Oidtmann B."/>
            <person name="Van Der Giezen M."/>
            <person name="Studholme D.J."/>
        </authorList>
    </citation>
    <scope>NUCLEOTIDE SEQUENCE [LARGE SCALE GENOMIC DNA]</scope>
    <source>
        <strain evidence="12 13">NJM0002</strain>
    </source>
</reference>